<dbReference type="GO" id="GO:0022857">
    <property type="term" value="F:transmembrane transporter activity"/>
    <property type="evidence" value="ECO:0007669"/>
    <property type="project" value="InterPro"/>
</dbReference>
<evidence type="ECO:0000259" key="8">
    <source>
        <dbReference type="PROSITE" id="PS50850"/>
    </source>
</evidence>
<dbReference type="InterPro" id="IPR036259">
    <property type="entry name" value="MFS_trans_sf"/>
</dbReference>
<dbReference type="STRING" id="1423734.FC83_GL001216"/>
<comment type="caution">
    <text evidence="9">The sequence shown here is derived from an EMBL/GenBank/DDBJ whole genome shotgun (WGS) entry which is preliminary data.</text>
</comment>
<dbReference type="Pfam" id="PF07690">
    <property type="entry name" value="MFS_1"/>
    <property type="match status" value="1"/>
</dbReference>
<dbReference type="SUPFAM" id="SSF103473">
    <property type="entry name" value="MFS general substrate transporter"/>
    <property type="match status" value="1"/>
</dbReference>
<feature type="transmembrane region" description="Helical" evidence="7">
    <location>
        <begin position="378"/>
        <end position="397"/>
    </location>
</feature>
<reference evidence="9 10" key="1">
    <citation type="journal article" date="2015" name="Genome Announc.">
        <title>Expanding the biotechnology potential of lactobacilli through comparative genomics of 213 strains and associated genera.</title>
        <authorList>
            <person name="Sun Z."/>
            <person name="Harris H.M."/>
            <person name="McCann A."/>
            <person name="Guo C."/>
            <person name="Argimon S."/>
            <person name="Zhang W."/>
            <person name="Yang X."/>
            <person name="Jeffery I.B."/>
            <person name="Cooney J.C."/>
            <person name="Kagawa T.F."/>
            <person name="Liu W."/>
            <person name="Song Y."/>
            <person name="Salvetti E."/>
            <person name="Wrobel A."/>
            <person name="Rasinkangas P."/>
            <person name="Parkhill J."/>
            <person name="Rea M.C."/>
            <person name="O'Sullivan O."/>
            <person name="Ritari J."/>
            <person name="Douillard F.P."/>
            <person name="Paul Ross R."/>
            <person name="Yang R."/>
            <person name="Briner A.E."/>
            <person name="Felis G.E."/>
            <person name="de Vos W.M."/>
            <person name="Barrangou R."/>
            <person name="Klaenhammer T.R."/>
            <person name="Caufield P.W."/>
            <person name="Cui Y."/>
            <person name="Zhang H."/>
            <person name="O'Toole P.W."/>
        </authorList>
    </citation>
    <scope>NUCLEOTIDE SEQUENCE [LARGE SCALE GENOMIC DNA]</scope>
    <source>
        <strain evidence="9 10">DSM 18527</strain>
    </source>
</reference>
<feature type="transmembrane region" description="Helical" evidence="7">
    <location>
        <begin position="285"/>
        <end position="302"/>
    </location>
</feature>
<feature type="transmembrane region" description="Helical" evidence="7">
    <location>
        <begin position="349"/>
        <end position="372"/>
    </location>
</feature>
<dbReference type="RefSeq" id="WP_057002444.1">
    <property type="nucleotide sequence ID" value="NZ_AZGA01000016.1"/>
</dbReference>
<dbReference type="InterPro" id="IPR011701">
    <property type="entry name" value="MFS"/>
</dbReference>
<accession>A0A0R1XYG4</accession>
<gene>
    <name evidence="9" type="ORF">FC83_GL001216</name>
</gene>
<evidence type="ECO:0000256" key="1">
    <source>
        <dbReference type="ARBA" id="ARBA00004651"/>
    </source>
</evidence>
<feature type="transmembrane region" description="Helical" evidence="7">
    <location>
        <begin position="143"/>
        <end position="168"/>
    </location>
</feature>
<evidence type="ECO:0000313" key="9">
    <source>
        <dbReference type="EMBL" id="KRM35090.1"/>
    </source>
</evidence>
<evidence type="ECO:0000313" key="10">
    <source>
        <dbReference type="Proteomes" id="UP000051236"/>
    </source>
</evidence>
<dbReference type="Proteomes" id="UP000051236">
    <property type="component" value="Unassembled WGS sequence"/>
</dbReference>
<evidence type="ECO:0000256" key="5">
    <source>
        <dbReference type="ARBA" id="ARBA00022989"/>
    </source>
</evidence>
<dbReference type="PATRIC" id="fig|1423734.3.peg.1229"/>
<feature type="transmembrane region" description="Helical" evidence="7">
    <location>
        <begin position="219"/>
        <end position="245"/>
    </location>
</feature>
<feature type="transmembrane region" description="Helical" evidence="7">
    <location>
        <begin position="54"/>
        <end position="73"/>
    </location>
</feature>
<name>A0A0R1XYG4_9LACO</name>
<proteinExistence type="predicted"/>
<dbReference type="EMBL" id="AZGA01000016">
    <property type="protein sequence ID" value="KRM35090.1"/>
    <property type="molecule type" value="Genomic_DNA"/>
</dbReference>
<feature type="transmembrane region" description="Helical" evidence="7">
    <location>
        <begin position="85"/>
        <end position="104"/>
    </location>
</feature>
<evidence type="ECO:0000256" key="6">
    <source>
        <dbReference type="ARBA" id="ARBA00023136"/>
    </source>
</evidence>
<dbReference type="PANTHER" id="PTHR43414">
    <property type="entry name" value="MULTIDRUG RESISTANCE PROTEIN MDTG"/>
    <property type="match status" value="1"/>
</dbReference>
<keyword evidence="2" id="KW-0813">Transport</keyword>
<dbReference type="PRINTS" id="PR01035">
    <property type="entry name" value="TCRTETA"/>
</dbReference>
<comment type="subcellular location">
    <subcellularLocation>
        <location evidence="1">Cell membrane</location>
        <topology evidence="1">Multi-pass membrane protein</topology>
    </subcellularLocation>
</comment>
<keyword evidence="6 7" id="KW-0472">Membrane</keyword>
<organism evidence="9 10">
    <name type="scientific">Agrilactobacillus composti DSM 18527 = JCM 14202</name>
    <dbReference type="NCBI Taxonomy" id="1423734"/>
    <lineage>
        <taxon>Bacteria</taxon>
        <taxon>Bacillati</taxon>
        <taxon>Bacillota</taxon>
        <taxon>Bacilli</taxon>
        <taxon>Lactobacillales</taxon>
        <taxon>Lactobacillaceae</taxon>
        <taxon>Agrilactobacillus</taxon>
    </lineage>
</organism>
<dbReference type="PROSITE" id="PS50850">
    <property type="entry name" value="MFS"/>
    <property type="match status" value="1"/>
</dbReference>
<dbReference type="GO" id="GO:0005886">
    <property type="term" value="C:plasma membrane"/>
    <property type="evidence" value="ECO:0007669"/>
    <property type="project" value="UniProtKB-SubCell"/>
</dbReference>
<feature type="transmembrane region" description="Helical" evidence="7">
    <location>
        <begin position="251"/>
        <end position="273"/>
    </location>
</feature>
<dbReference type="eggNOG" id="COG2814">
    <property type="taxonomic scope" value="Bacteria"/>
</dbReference>
<keyword evidence="3" id="KW-1003">Cell membrane</keyword>
<dbReference type="InterPro" id="IPR020846">
    <property type="entry name" value="MFS_dom"/>
</dbReference>
<sequence>MDSETRRNGPWRRNLTVLWFCTFVAGVAFSEISPFLSLYVNSMGNFTKSQVTIYSGLVYGADFLVNALVSPLWGKLADKKGRKIMLLRAAFGMTITFGLMGLAQSVWQMILLRAIQGIFAGYIPNAQALIASQAPLEKSGMALSTLTTGYTSGFLLGPIIGGALAQVFSIRMTFFITAGLLFLTFLMSWLLVKEKFTPVSETGPNAVSYSFKSLPNPKLIIILLFSTLIVMAGNSSISPIISLYVKELMHHVGPITLVAGIIAALPGISNIIMAPRLGRYGDKHGSGKVLLFGFTFATIVYFPQGLILNIFILGFLRLMVGISDAALFPEIQTLLTKNTPVNMTSYIFSWNQSFSSLGAMFGSLLGGFIAGIFDYNAVFIMTALMLFLNLLLIWFFAPEIRHLKRA</sequence>
<feature type="transmembrane region" description="Helical" evidence="7">
    <location>
        <begin position="174"/>
        <end position="192"/>
    </location>
</feature>
<feature type="domain" description="Major facilitator superfamily (MFS) profile" evidence="8">
    <location>
        <begin position="14"/>
        <end position="401"/>
    </location>
</feature>
<dbReference type="Gene3D" id="1.20.1250.20">
    <property type="entry name" value="MFS general substrate transporter like domains"/>
    <property type="match status" value="2"/>
</dbReference>
<dbReference type="PANTHER" id="PTHR43414:SF1">
    <property type="entry name" value="PEPTIDE PERMEASE"/>
    <property type="match status" value="1"/>
</dbReference>
<evidence type="ECO:0000256" key="3">
    <source>
        <dbReference type="ARBA" id="ARBA00022475"/>
    </source>
</evidence>
<protein>
    <submittedName>
        <fullName evidence="9">Major facilitator superfamily permease</fullName>
    </submittedName>
</protein>
<dbReference type="InterPro" id="IPR001958">
    <property type="entry name" value="Tet-R_TetA/multi-R_MdtG-like"/>
</dbReference>
<keyword evidence="5 7" id="KW-1133">Transmembrane helix</keyword>
<dbReference type="AlphaFoldDB" id="A0A0R1XYG4"/>
<keyword evidence="10" id="KW-1185">Reference proteome</keyword>
<evidence type="ECO:0000256" key="4">
    <source>
        <dbReference type="ARBA" id="ARBA00022692"/>
    </source>
</evidence>
<evidence type="ECO:0000256" key="7">
    <source>
        <dbReference type="SAM" id="Phobius"/>
    </source>
</evidence>
<evidence type="ECO:0000256" key="2">
    <source>
        <dbReference type="ARBA" id="ARBA00022448"/>
    </source>
</evidence>
<keyword evidence="4 7" id="KW-0812">Transmembrane</keyword>